<evidence type="ECO:0000256" key="12">
    <source>
        <dbReference type="PROSITE-ProRule" id="PRU00221"/>
    </source>
</evidence>
<dbReference type="PANTHER" id="PTHR12442">
    <property type="entry name" value="DYNEIN INTERMEDIATE CHAIN"/>
    <property type="match status" value="1"/>
</dbReference>
<keyword evidence="5" id="KW-0282">Flagellum</keyword>
<evidence type="ECO:0000256" key="7">
    <source>
        <dbReference type="ARBA" id="ARBA00023212"/>
    </source>
</evidence>
<keyword evidence="4" id="KW-0677">Repeat</keyword>
<dbReference type="Pfam" id="PF00400">
    <property type="entry name" value="WD40"/>
    <property type="match status" value="1"/>
</dbReference>
<evidence type="ECO:0000256" key="9">
    <source>
        <dbReference type="ARBA" id="ARBA00024190"/>
    </source>
</evidence>
<dbReference type="EMBL" id="GAMC01016762">
    <property type="protein sequence ID" value="JAB89793.1"/>
    <property type="molecule type" value="mRNA"/>
</dbReference>
<keyword evidence="7" id="KW-0206">Cytoskeleton</keyword>
<comment type="subcellular location">
    <subcellularLocation>
        <location evidence="1">Cytoplasm</location>
        <location evidence="1">Cytoskeleton</location>
        <location evidence="1">Flagellum axoneme</location>
    </subcellularLocation>
    <subcellularLocation>
        <location evidence="9">Dynein axonemal particle</location>
    </subcellularLocation>
</comment>
<dbReference type="InterPro" id="IPR001680">
    <property type="entry name" value="WD40_rpt"/>
</dbReference>
<evidence type="ECO:0000256" key="11">
    <source>
        <dbReference type="ARBA" id="ARBA00041557"/>
    </source>
</evidence>
<dbReference type="GO" id="GO:0045504">
    <property type="term" value="F:dynein heavy chain binding"/>
    <property type="evidence" value="ECO:0007669"/>
    <property type="project" value="TreeGrafter"/>
</dbReference>
<dbReference type="GO" id="GO:0045503">
    <property type="term" value="F:dynein light chain binding"/>
    <property type="evidence" value="ECO:0007669"/>
    <property type="project" value="TreeGrafter"/>
</dbReference>
<evidence type="ECO:0000256" key="4">
    <source>
        <dbReference type="ARBA" id="ARBA00022737"/>
    </source>
</evidence>
<evidence type="ECO:0000256" key="6">
    <source>
        <dbReference type="ARBA" id="ARBA00023069"/>
    </source>
</evidence>
<protein>
    <recommendedName>
        <fullName evidence="10">Dynein axonemal intermediate chain 4</fullName>
    </recommendedName>
    <alternativeName>
        <fullName evidence="11">WD repeat-containing protein 78</fullName>
    </alternativeName>
</protein>
<sequence>MPGNPRLSAKKSSKHSSRLNRLPYKQLFDTEIDDLIHIRKDFTVYIDNFVDVTPKFLHVDFYSQRKYKLFNAMIRARLDTADSTRQSLSRQSVMSHSSTTQKMRLGGLRLSLEDILKDIGSIHNILASLMGEDEGHEFQLRRDSRFKEHRLPFIRVILRQSPTFLLYESASITVAKGTPLGDFVEEDNRIYDYLTIGRGNVRRRSEAETQTNDILTKTRFVNTYYRVTEEKGSYMSFYELYDTYKLLSESHADEEVGERRVSRTLDPLFTEDLKQISKSSSFHTASMVMERLLAGNIYGEGQKRFRNINLPTKFDNAAEYRYQPEVIFTLYAPKFGAPRISGNMRKAVSDISFCYGNGDILAVAYGVFSYSALITVSTGDVCIWSIKNPHNPERAYRYNTPVTSVEFSPFLPFLLAIGMYDGTVEVRNITKPDDAPISVTQRTTSLNRDPVVALKWIQNQQENEDTDPVLALSSNGTVWRYCVIRSPHLLSFKQVELYRMHGQPEGLQINRLTNNPIELFANRHPLGLNITLHPHLQDIYYLLTDEGCIYKCSTNTTLSYLDVWQTHDGAVNCMDFSPWSPKLFLTCGNDWCIRIWMDGIQKPLVTLKHKMIPIYTAQWSRTHSTVIISTNRSSVDVWDIQRNLLTPMSRTKLGSAFNTMFEVSLCGHNLAVGNERGDVNICSMVKMPFPPHFQYEELKKSLFKAISTDNELIIELNNIGFFGYPGKVSRR</sequence>
<dbReference type="GO" id="GO:0120293">
    <property type="term" value="C:dynein axonemal particle"/>
    <property type="evidence" value="ECO:0007669"/>
    <property type="project" value="UniProtKB-SubCell"/>
</dbReference>
<reference evidence="13" key="2">
    <citation type="journal article" date="2014" name="BMC Genomics">
        <title>A genomic perspective to assessing quality of mass-reared SIT flies used in Mediterranean fruit fly (Ceratitis capitata) eradication in California.</title>
        <authorList>
            <person name="Calla B."/>
            <person name="Hall B."/>
            <person name="Hou S."/>
            <person name="Geib S.M."/>
        </authorList>
    </citation>
    <scope>NUCLEOTIDE SEQUENCE</scope>
</reference>
<evidence type="ECO:0000313" key="13">
    <source>
        <dbReference type="EMBL" id="JAB89793.1"/>
    </source>
</evidence>
<keyword evidence="8" id="KW-0966">Cell projection</keyword>
<dbReference type="PANTHER" id="PTHR12442:SF12">
    <property type="entry name" value="DYNEIN AXONEMAL INTERMEDIATE CHAIN 4"/>
    <property type="match status" value="1"/>
</dbReference>
<dbReference type="SUPFAM" id="SSF50978">
    <property type="entry name" value="WD40 repeat-like"/>
    <property type="match status" value="1"/>
</dbReference>
<accession>W8AY72</accession>
<dbReference type="GO" id="GO:0005858">
    <property type="term" value="C:axonemal dynein complex"/>
    <property type="evidence" value="ECO:0007669"/>
    <property type="project" value="TreeGrafter"/>
</dbReference>
<dbReference type="AlphaFoldDB" id="W8AY72"/>
<feature type="repeat" description="WD" evidence="12">
    <location>
        <begin position="564"/>
        <end position="596"/>
    </location>
</feature>
<gene>
    <name evidence="13" type="primary">WDR78</name>
</gene>
<dbReference type="OrthoDB" id="10259804at2759"/>
<reference evidence="13" key="1">
    <citation type="submission" date="2013-07" db="EMBL/GenBank/DDBJ databases">
        <authorList>
            <person name="Geib S."/>
        </authorList>
    </citation>
    <scope>NUCLEOTIDE SEQUENCE</scope>
</reference>
<organism evidence="13">
    <name type="scientific">Ceratitis capitata</name>
    <name type="common">Mediterranean fruit fly</name>
    <name type="synonym">Tephritis capitata</name>
    <dbReference type="NCBI Taxonomy" id="7213"/>
    <lineage>
        <taxon>Eukaryota</taxon>
        <taxon>Metazoa</taxon>
        <taxon>Ecdysozoa</taxon>
        <taxon>Arthropoda</taxon>
        <taxon>Hexapoda</taxon>
        <taxon>Insecta</taxon>
        <taxon>Pterygota</taxon>
        <taxon>Neoptera</taxon>
        <taxon>Endopterygota</taxon>
        <taxon>Diptera</taxon>
        <taxon>Brachycera</taxon>
        <taxon>Muscomorpha</taxon>
        <taxon>Tephritoidea</taxon>
        <taxon>Tephritidae</taxon>
        <taxon>Ceratitis</taxon>
        <taxon>Ceratitis</taxon>
    </lineage>
</organism>
<name>W8AY72_CERCA</name>
<evidence type="ECO:0000256" key="8">
    <source>
        <dbReference type="ARBA" id="ARBA00023273"/>
    </source>
</evidence>
<evidence type="ECO:0000256" key="2">
    <source>
        <dbReference type="ARBA" id="ARBA00022490"/>
    </source>
</evidence>
<dbReference type="Gene3D" id="2.130.10.10">
    <property type="entry name" value="YVTN repeat-like/Quinoprotein amine dehydrogenase"/>
    <property type="match status" value="1"/>
</dbReference>
<evidence type="ECO:0000256" key="10">
    <source>
        <dbReference type="ARBA" id="ARBA00040002"/>
    </source>
</evidence>
<evidence type="ECO:0000256" key="3">
    <source>
        <dbReference type="ARBA" id="ARBA00022574"/>
    </source>
</evidence>
<evidence type="ECO:0000256" key="1">
    <source>
        <dbReference type="ARBA" id="ARBA00004611"/>
    </source>
</evidence>
<keyword evidence="3 12" id="KW-0853">WD repeat</keyword>
<dbReference type="PROSITE" id="PS50082">
    <property type="entry name" value="WD_REPEATS_2"/>
    <property type="match status" value="1"/>
</dbReference>
<dbReference type="InterPro" id="IPR050687">
    <property type="entry name" value="Dynein_IC"/>
</dbReference>
<evidence type="ECO:0000256" key="5">
    <source>
        <dbReference type="ARBA" id="ARBA00022846"/>
    </source>
</evidence>
<dbReference type="InterPro" id="IPR015943">
    <property type="entry name" value="WD40/YVTN_repeat-like_dom_sf"/>
</dbReference>
<dbReference type="GO" id="GO:0003341">
    <property type="term" value="P:cilium movement"/>
    <property type="evidence" value="ECO:0007669"/>
    <property type="project" value="TreeGrafter"/>
</dbReference>
<dbReference type="InterPro" id="IPR036322">
    <property type="entry name" value="WD40_repeat_dom_sf"/>
</dbReference>
<keyword evidence="2" id="KW-0963">Cytoplasm</keyword>
<dbReference type="SMART" id="SM00320">
    <property type="entry name" value="WD40"/>
    <property type="match status" value="3"/>
</dbReference>
<proteinExistence type="evidence at transcript level"/>
<keyword evidence="6" id="KW-0969">Cilium</keyword>